<dbReference type="Proteomes" id="UP000632766">
    <property type="component" value="Unassembled WGS sequence"/>
</dbReference>
<name>A0A8J7HMZ0_9NOST</name>
<accession>A0A8J7HMZ0</accession>
<evidence type="ECO:0000313" key="2">
    <source>
        <dbReference type="Proteomes" id="UP000632766"/>
    </source>
</evidence>
<keyword evidence="2" id="KW-1185">Reference proteome</keyword>
<sequence>MNTNSLSDREIETLLIGKWRYDTDWEKVFLQFKEDMTYEQTRIQTFFLAKPKEFITGNKFTGVWHVNEQKLCLIVKTLPKSLLNLQLSVLFKVSIADIMASFISLLVIENYKIIEIDSEKFVIMDAEKSIVALKSS</sequence>
<comment type="caution">
    <text evidence="1">The sequence shown here is derived from an EMBL/GenBank/DDBJ whole genome shotgun (WGS) entry which is preliminary data.</text>
</comment>
<protein>
    <submittedName>
        <fullName evidence="1">Uncharacterized protein</fullName>
    </submittedName>
</protein>
<organism evidence="1 2">
    <name type="scientific">Amazonocrinis nigriterrae CENA67</name>
    <dbReference type="NCBI Taxonomy" id="2794033"/>
    <lineage>
        <taxon>Bacteria</taxon>
        <taxon>Bacillati</taxon>
        <taxon>Cyanobacteriota</taxon>
        <taxon>Cyanophyceae</taxon>
        <taxon>Nostocales</taxon>
        <taxon>Nostocaceae</taxon>
        <taxon>Amazonocrinis</taxon>
        <taxon>Amazonocrinis nigriterrae</taxon>
    </lineage>
</organism>
<gene>
    <name evidence="1" type="ORF">I8748_10650</name>
</gene>
<dbReference type="EMBL" id="JAECZC010000014">
    <property type="protein sequence ID" value="MBH8562633.1"/>
    <property type="molecule type" value="Genomic_DNA"/>
</dbReference>
<proteinExistence type="predicted"/>
<evidence type="ECO:0000313" key="1">
    <source>
        <dbReference type="EMBL" id="MBH8562633.1"/>
    </source>
</evidence>
<dbReference type="RefSeq" id="WP_198124568.1">
    <property type="nucleotide sequence ID" value="NZ_JAECZC010000014.1"/>
</dbReference>
<reference evidence="1 2" key="1">
    <citation type="journal article" date="2021" name="Int. J. Syst. Evol. Microbiol.">
        <title>Amazonocrinis nigriterrae gen. nov., sp. nov., Atlanticothrix silvestris gen. nov., sp. nov. and Dendronalium phyllosphericum gen. nov., sp. nov., nostocacean cyanobacteria from Brazilian environments.</title>
        <authorList>
            <person name="Alvarenga D.O."/>
            <person name="Andreote A.P.D."/>
            <person name="Branco L.H.Z."/>
            <person name="Delbaje E."/>
            <person name="Cruz R.B."/>
            <person name="Varani A.M."/>
            <person name="Fiore M.F."/>
        </authorList>
    </citation>
    <scope>NUCLEOTIDE SEQUENCE [LARGE SCALE GENOMIC DNA]</scope>
    <source>
        <strain evidence="1 2">CENA67</strain>
    </source>
</reference>
<dbReference type="AlphaFoldDB" id="A0A8J7HMZ0"/>